<proteinExistence type="predicted"/>
<dbReference type="RefSeq" id="WP_141333943.1">
    <property type="nucleotide sequence ID" value="NZ_WNZX01000004.1"/>
</dbReference>
<accession>A0A7X2ZA61</accession>
<dbReference type="Proteomes" id="UP000450917">
    <property type="component" value="Unassembled WGS sequence"/>
</dbReference>
<evidence type="ECO:0000256" key="1">
    <source>
        <dbReference type="SAM" id="Coils"/>
    </source>
</evidence>
<evidence type="ECO:0008006" key="5">
    <source>
        <dbReference type="Google" id="ProtNLM"/>
    </source>
</evidence>
<evidence type="ECO:0000313" key="4">
    <source>
        <dbReference type="Proteomes" id="UP000450917"/>
    </source>
</evidence>
<name>A0A7X2ZA61_9BACL</name>
<keyword evidence="4" id="KW-1185">Reference proteome</keyword>
<sequence>MKERLAAFTDHYAERKDRTESGGDERRSLRHPLVYLVVGDRSKQALERLFELNRTQWTHPEGVMYVYAGAEELTGPVAGHAFQWQPPVPADADDKRSLRSRLPQTLYGSEEKLQELNGLLRRLVGRIGESGRLYASLMQVHVAVITRADDPWNALLPELTVLLKSVFAESFRTVSADLFALLREKQAHGDYAYDAALGVSFLHELDRMQSRSFRFEAGLQVTADGLKLPAVHPPSPLFDTAYMLGDKDERGRFAEDDTAVCAEIVCRLSFLRCRQTADAEIRHNPYNHQLFRQNMMPPGAAEAHYASAGLAKATRPDRAIALTVLLALHRRLLRLMQERGEAGQRELLEALGLDAGQADTVVQAAMAQLPDPVEEMHGLLYEPMSVPELRRMTLRQAESALFGSNARDFFERQSERLRGALSAASHAERLRQAVEQRLVSDPRYGLWAVYRWTSADERHGLTGAVREWRLENDRRLTAGRAELDALYEESADRLPAARGGMLGLFGAKPNVKATVGALLDRVYGLKRELLRLELKRELLLRYEQLLEETHERLKRYTERLEAIDKRLQEACRLCISEANDEMGRNVEEYYAQAVEVIAAELETRWGARFEFDERRMGSVAKLLEQGDEAYAERLMQVARSDWFTHSLFAQPFEQELLERANVTVSYENRQALTKEELYRDLCRALDEESAVRVDVYRFTHRHRYEESYLFGDADSELLRYALASGEQAQTKLGCMHEQRRSGVEKLRIMGGFRREDLMVYRGGRRFYETYLQNGYRFHRPGWEASEPEAASGADAKERGDSR</sequence>
<dbReference type="AlphaFoldDB" id="A0A7X2ZA61"/>
<reference evidence="3 4" key="1">
    <citation type="submission" date="2019-11" db="EMBL/GenBank/DDBJ databases">
        <title>Draft genome sequences of five Paenibacillus species of dairy origin.</title>
        <authorList>
            <person name="Olajide A.M."/>
            <person name="Chen S."/>
            <person name="Lapointe G."/>
        </authorList>
    </citation>
    <scope>NUCLEOTIDE SEQUENCE [LARGE SCALE GENOMIC DNA]</scope>
    <source>
        <strain evidence="3 4">2CS3</strain>
    </source>
</reference>
<feature type="coiled-coil region" evidence="1">
    <location>
        <begin position="539"/>
        <end position="573"/>
    </location>
</feature>
<dbReference type="EMBL" id="WNZX01000004">
    <property type="protein sequence ID" value="MUG70351.1"/>
    <property type="molecule type" value="Genomic_DNA"/>
</dbReference>
<organism evidence="3 4">
    <name type="scientific">Paenibacillus validus</name>
    <dbReference type="NCBI Taxonomy" id="44253"/>
    <lineage>
        <taxon>Bacteria</taxon>
        <taxon>Bacillati</taxon>
        <taxon>Bacillota</taxon>
        <taxon>Bacilli</taxon>
        <taxon>Bacillales</taxon>
        <taxon>Paenibacillaceae</taxon>
        <taxon>Paenibacillus</taxon>
    </lineage>
</organism>
<evidence type="ECO:0000256" key="2">
    <source>
        <dbReference type="SAM" id="MobiDB-lite"/>
    </source>
</evidence>
<protein>
    <recommendedName>
        <fullName evidence="5">Transcription initiation factor TFIID</fullName>
    </recommendedName>
</protein>
<feature type="region of interest" description="Disordered" evidence="2">
    <location>
        <begin position="1"/>
        <end position="25"/>
    </location>
</feature>
<gene>
    <name evidence="3" type="ORF">GNP93_06625</name>
</gene>
<evidence type="ECO:0000313" key="3">
    <source>
        <dbReference type="EMBL" id="MUG70351.1"/>
    </source>
</evidence>
<keyword evidence="1" id="KW-0175">Coiled coil</keyword>
<comment type="caution">
    <text evidence="3">The sequence shown here is derived from an EMBL/GenBank/DDBJ whole genome shotgun (WGS) entry which is preliminary data.</text>
</comment>